<protein>
    <submittedName>
        <fullName evidence="2">CAP-Gly domain-containing linker protein 3-like</fullName>
    </submittedName>
</protein>
<accession>A0A8J5MN80</accession>
<dbReference type="InterPro" id="IPR000938">
    <property type="entry name" value="CAP-Gly_domain"/>
</dbReference>
<dbReference type="Gene3D" id="2.30.30.190">
    <property type="entry name" value="CAP Gly-rich-like domain"/>
    <property type="match status" value="2"/>
</dbReference>
<evidence type="ECO:0000259" key="1">
    <source>
        <dbReference type="PROSITE" id="PS50245"/>
    </source>
</evidence>
<dbReference type="PANTHER" id="PTHR18916:SF93">
    <property type="entry name" value="RESTIN HOMOLOG"/>
    <property type="match status" value="1"/>
</dbReference>
<organism evidence="2 3">
    <name type="scientific">Homarus americanus</name>
    <name type="common">American lobster</name>
    <dbReference type="NCBI Taxonomy" id="6706"/>
    <lineage>
        <taxon>Eukaryota</taxon>
        <taxon>Metazoa</taxon>
        <taxon>Ecdysozoa</taxon>
        <taxon>Arthropoda</taxon>
        <taxon>Crustacea</taxon>
        <taxon>Multicrustacea</taxon>
        <taxon>Malacostraca</taxon>
        <taxon>Eumalacostraca</taxon>
        <taxon>Eucarida</taxon>
        <taxon>Decapoda</taxon>
        <taxon>Pleocyemata</taxon>
        <taxon>Astacidea</taxon>
        <taxon>Nephropoidea</taxon>
        <taxon>Nephropidae</taxon>
        <taxon>Homarus</taxon>
    </lineage>
</organism>
<dbReference type="SUPFAM" id="SSF74924">
    <property type="entry name" value="Cap-Gly domain"/>
    <property type="match status" value="2"/>
</dbReference>
<keyword evidence="3" id="KW-1185">Reference proteome</keyword>
<evidence type="ECO:0000313" key="3">
    <source>
        <dbReference type="Proteomes" id="UP000747542"/>
    </source>
</evidence>
<reference evidence="2" key="1">
    <citation type="journal article" date="2021" name="Sci. Adv.">
        <title>The American lobster genome reveals insights on longevity, neural, and immune adaptations.</title>
        <authorList>
            <person name="Polinski J.M."/>
            <person name="Zimin A.V."/>
            <person name="Clark K.F."/>
            <person name="Kohn A.B."/>
            <person name="Sadowski N."/>
            <person name="Timp W."/>
            <person name="Ptitsyn A."/>
            <person name="Khanna P."/>
            <person name="Romanova D.Y."/>
            <person name="Williams P."/>
            <person name="Greenwood S.J."/>
            <person name="Moroz L.L."/>
            <person name="Walt D.R."/>
            <person name="Bodnar A.G."/>
        </authorList>
    </citation>
    <scope>NUCLEOTIDE SEQUENCE</scope>
    <source>
        <strain evidence="2">GMGI-L3</strain>
    </source>
</reference>
<feature type="domain" description="CAP-Gly" evidence="1">
    <location>
        <begin position="105"/>
        <end position="147"/>
    </location>
</feature>
<dbReference type="PANTHER" id="PTHR18916">
    <property type="entry name" value="DYNACTIN 1-RELATED MICROTUBULE-BINDING"/>
    <property type="match status" value="1"/>
</dbReference>
<dbReference type="AlphaFoldDB" id="A0A8J5MN80"/>
<name>A0A8J5MN80_HOMAM</name>
<feature type="domain" description="CAP-Gly" evidence="1">
    <location>
        <begin position="215"/>
        <end position="257"/>
    </location>
</feature>
<dbReference type="Proteomes" id="UP000747542">
    <property type="component" value="Unassembled WGS sequence"/>
</dbReference>
<dbReference type="InterPro" id="IPR036859">
    <property type="entry name" value="CAP-Gly_dom_sf"/>
</dbReference>
<proteinExistence type="predicted"/>
<sequence length="401" mass="42863">MTALHYSAYFDVAPVLDLLLRDPQECIPTPDQYELVPDVQDVIAKLRSCLSPTASHVHMAAHAYTAHNSSSQGSSGKAVLKAMGLKLCDRVLISGVKTGTLRFVGTTEFATGLWAGVELETPTGRHNGTVKGVMYFRCAKNYGIFVPVNRLTKIPHVNGGRQGRSTSVSQRQRAKTMSHIHNTTRKIVVGDRVYVDMGMGSGSTRVVTGVVRYTGGVHFASSFWVGVELDVPRGTNDGSVNGTRYFTCRSQHGIFASPSRIIKISTEQNVDGSLDLCEPSTLRFSRHSLSSGHGSNTTINMISSGSLSLGYPAPISYSSHGPMSLGSSGTIMGVGSSSTINLDCNGAMTQNMNECCATCSSSCHLLDNQVYGSVKSAQSAKTAIYPPNTSMTSLNRSFSAR</sequence>
<comment type="caution">
    <text evidence="2">The sequence shown here is derived from an EMBL/GenBank/DDBJ whole genome shotgun (WGS) entry which is preliminary data.</text>
</comment>
<evidence type="ECO:0000313" key="2">
    <source>
        <dbReference type="EMBL" id="KAG7157460.1"/>
    </source>
</evidence>
<dbReference type="EMBL" id="JAHLQT010037514">
    <property type="protein sequence ID" value="KAG7157460.1"/>
    <property type="molecule type" value="Genomic_DNA"/>
</dbReference>
<gene>
    <name evidence="2" type="primary">Clip3-L</name>
    <name evidence="2" type="ORF">Hamer_G005901</name>
</gene>
<dbReference type="PROSITE" id="PS50245">
    <property type="entry name" value="CAP_GLY_2"/>
    <property type="match status" value="2"/>
</dbReference>
<dbReference type="SMART" id="SM01052">
    <property type="entry name" value="CAP_GLY"/>
    <property type="match status" value="2"/>
</dbReference>
<dbReference type="Pfam" id="PF01302">
    <property type="entry name" value="CAP_GLY"/>
    <property type="match status" value="2"/>
</dbReference>